<reference evidence="2" key="1">
    <citation type="submission" date="2023-10" db="EMBL/GenBank/DDBJ databases">
        <title>Genome assembly of Pristionchus species.</title>
        <authorList>
            <person name="Yoshida K."/>
            <person name="Sommer R.J."/>
        </authorList>
    </citation>
    <scope>NUCLEOTIDE SEQUENCE</scope>
    <source>
        <strain evidence="2">RS5133</strain>
    </source>
</reference>
<gene>
    <name evidence="2" type="ORF">PFISCL1PPCAC_1083</name>
</gene>
<evidence type="ECO:0000313" key="3">
    <source>
        <dbReference type="Proteomes" id="UP001432322"/>
    </source>
</evidence>
<dbReference type="EMBL" id="BTSY01000001">
    <property type="protein sequence ID" value="GMT09786.1"/>
    <property type="molecule type" value="Genomic_DNA"/>
</dbReference>
<protein>
    <submittedName>
        <fullName evidence="2">Uncharacterized protein</fullName>
    </submittedName>
</protein>
<sequence>PNRRGESVLQPISCPADWLSCRAADKVVFGVLASRDAARTASPPTSPARPESELPRVFDVSSLTSFDRTVR</sequence>
<dbReference type="AlphaFoldDB" id="A0AAV5UTG7"/>
<name>A0AAV5UTG7_9BILA</name>
<keyword evidence="3" id="KW-1185">Reference proteome</keyword>
<feature type="region of interest" description="Disordered" evidence="1">
    <location>
        <begin position="36"/>
        <end position="55"/>
    </location>
</feature>
<evidence type="ECO:0000256" key="1">
    <source>
        <dbReference type="SAM" id="MobiDB-lite"/>
    </source>
</evidence>
<organism evidence="2 3">
    <name type="scientific">Pristionchus fissidentatus</name>
    <dbReference type="NCBI Taxonomy" id="1538716"/>
    <lineage>
        <taxon>Eukaryota</taxon>
        <taxon>Metazoa</taxon>
        <taxon>Ecdysozoa</taxon>
        <taxon>Nematoda</taxon>
        <taxon>Chromadorea</taxon>
        <taxon>Rhabditida</taxon>
        <taxon>Rhabditina</taxon>
        <taxon>Diplogasteromorpha</taxon>
        <taxon>Diplogasteroidea</taxon>
        <taxon>Neodiplogasteridae</taxon>
        <taxon>Pristionchus</taxon>
    </lineage>
</organism>
<evidence type="ECO:0000313" key="2">
    <source>
        <dbReference type="EMBL" id="GMT09786.1"/>
    </source>
</evidence>
<comment type="caution">
    <text evidence="2">The sequence shown here is derived from an EMBL/GenBank/DDBJ whole genome shotgun (WGS) entry which is preliminary data.</text>
</comment>
<feature type="non-terminal residue" evidence="2">
    <location>
        <position position="71"/>
    </location>
</feature>
<accession>A0AAV5UTG7</accession>
<dbReference type="Proteomes" id="UP001432322">
    <property type="component" value="Unassembled WGS sequence"/>
</dbReference>
<feature type="non-terminal residue" evidence="2">
    <location>
        <position position="1"/>
    </location>
</feature>
<proteinExistence type="predicted"/>